<accession>A0A0A8LCS9</accession>
<comment type="similarity">
    <text evidence="2">Belongs to the SPG4 family.</text>
</comment>
<comment type="caution">
    <text evidence="5">The sequence shown here is derived from an EMBL/GenBank/DDBJ whole genome shotgun (WGS) entry which is preliminary data.</text>
</comment>
<gene>
    <name evidence="5" type="ORF">KLDO_g4150</name>
</gene>
<evidence type="ECO:0000256" key="1">
    <source>
        <dbReference type="ARBA" id="ARBA00003155"/>
    </source>
</evidence>
<name>A0A0A8LCS9_9SACH</name>
<dbReference type="EMBL" id="CCBQ010000045">
    <property type="protein sequence ID" value="CDO95928.1"/>
    <property type="molecule type" value="Genomic_DNA"/>
</dbReference>
<dbReference type="InterPro" id="IPR020485">
    <property type="entry name" value="Spg4"/>
</dbReference>
<evidence type="ECO:0000313" key="6">
    <source>
        <dbReference type="Proteomes" id="UP000031516"/>
    </source>
</evidence>
<comment type="function">
    <text evidence="1">Stationary phase-essential protein not required for growth on nonfermentable carbon sources.</text>
</comment>
<evidence type="ECO:0000256" key="3">
    <source>
        <dbReference type="ARBA" id="ARBA00020398"/>
    </source>
</evidence>
<evidence type="ECO:0000256" key="4">
    <source>
        <dbReference type="SAM" id="MobiDB-lite"/>
    </source>
</evidence>
<evidence type="ECO:0000313" key="5">
    <source>
        <dbReference type="EMBL" id="CDO95928.1"/>
    </source>
</evidence>
<reference evidence="5 6" key="1">
    <citation type="submission" date="2014-03" db="EMBL/GenBank/DDBJ databases">
        <title>The genome of Kluyveromyces dobzhanskii.</title>
        <authorList>
            <person name="Nystedt B."/>
            <person name="Astrom S."/>
        </authorList>
    </citation>
    <scope>NUCLEOTIDE SEQUENCE [LARGE SCALE GENOMIC DNA]</scope>
    <source>
        <strain evidence="5 6">CBS 2104</strain>
    </source>
</reference>
<evidence type="ECO:0000256" key="2">
    <source>
        <dbReference type="ARBA" id="ARBA00007045"/>
    </source>
</evidence>
<feature type="region of interest" description="Disordered" evidence="4">
    <location>
        <begin position="72"/>
        <end position="91"/>
    </location>
</feature>
<dbReference type="OrthoDB" id="4067991at2759"/>
<sequence length="127" mass="13696">MGGFFDAFEVYNRKKHATGDVYGGGHSNVGSGNTTFMFAHEYYGPSGAQKKDAAAAALAADVKAGKVELVNGQNSADSSRKSSVVEESSAPQMVDISKLNREEFQALYNKMQPEVIRKGEPNNKVNF</sequence>
<organism evidence="5 6">
    <name type="scientific">Kluyveromyces dobzhanskii CBS 2104</name>
    <dbReference type="NCBI Taxonomy" id="1427455"/>
    <lineage>
        <taxon>Eukaryota</taxon>
        <taxon>Fungi</taxon>
        <taxon>Dikarya</taxon>
        <taxon>Ascomycota</taxon>
        <taxon>Saccharomycotina</taxon>
        <taxon>Saccharomycetes</taxon>
        <taxon>Saccharomycetales</taxon>
        <taxon>Saccharomycetaceae</taxon>
        <taxon>Kluyveromyces</taxon>
    </lineage>
</organism>
<dbReference type="AlphaFoldDB" id="A0A0A8LCS9"/>
<dbReference type="Proteomes" id="UP000031516">
    <property type="component" value="Unassembled WGS sequence"/>
</dbReference>
<keyword evidence="6" id="KW-1185">Reference proteome</keyword>
<dbReference type="Pfam" id="PF17325">
    <property type="entry name" value="SPG4"/>
    <property type="match status" value="1"/>
</dbReference>
<proteinExistence type="inferred from homology"/>
<protein>
    <recommendedName>
        <fullName evidence="3">Stationary phase protein 4</fullName>
    </recommendedName>
</protein>